<dbReference type="RefSeq" id="XP_002950111.1">
    <property type="nucleotide sequence ID" value="XM_002950065.1"/>
</dbReference>
<dbReference type="Proteomes" id="UP000001058">
    <property type="component" value="Unassembled WGS sequence"/>
</dbReference>
<evidence type="ECO:0000313" key="2">
    <source>
        <dbReference type="EMBL" id="EFJ48779.1"/>
    </source>
</evidence>
<evidence type="ECO:0000256" key="1">
    <source>
        <dbReference type="SAM" id="MobiDB-lite"/>
    </source>
</evidence>
<accession>D8TUW0</accession>
<reference evidence="2 3" key="1">
    <citation type="journal article" date="2010" name="Science">
        <title>Genomic analysis of organismal complexity in the multicellular green alga Volvox carteri.</title>
        <authorList>
            <person name="Prochnik S.E."/>
            <person name="Umen J."/>
            <person name="Nedelcu A.M."/>
            <person name="Hallmann A."/>
            <person name="Miller S.M."/>
            <person name="Nishii I."/>
            <person name="Ferris P."/>
            <person name="Kuo A."/>
            <person name="Mitros T."/>
            <person name="Fritz-Laylin L.K."/>
            <person name="Hellsten U."/>
            <person name="Chapman J."/>
            <person name="Simakov O."/>
            <person name="Rensing S.A."/>
            <person name="Terry A."/>
            <person name="Pangilinan J."/>
            <person name="Kapitonov V."/>
            <person name="Jurka J."/>
            <person name="Salamov A."/>
            <person name="Shapiro H."/>
            <person name="Schmutz J."/>
            <person name="Grimwood J."/>
            <person name="Lindquist E."/>
            <person name="Lucas S."/>
            <person name="Grigoriev I.V."/>
            <person name="Schmitt R."/>
            <person name="Kirk D."/>
            <person name="Rokhsar D.S."/>
        </authorList>
    </citation>
    <scope>NUCLEOTIDE SEQUENCE [LARGE SCALE GENOMIC DNA]</scope>
    <source>
        <strain evidence="3">f. Nagariensis / Eve</strain>
    </source>
</reference>
<dbReference type="AlphaFoldDB" id="D8TUW0"/>
<sequence>MASPRNTMCTQSAEADHECYQLRQPTAATVEPTRVTLPSTALQPQHGTWQGAAPRDEDFNKLLLDKLDQMSRRIEGIEVHIQAQAAAPPPPPPPPPEPIIPAAEGPNVQPTAAEPPVITAPVPPVQASDQAPQPVPPPIVAPAVPAANCTLPALCKPAAAQAGHQLRMDFSQQQAQELLHNHREFLQLSTCSFGRRGRPSYAVRTESKVQCLCNIANISGPHGAAAIHVAHPLQGWVCSDGTADTTSLLNDSQPNRDRAEHVAPFCGTANCRCHYMHAADISRCAVVLLDAHTTCVDCVHHALIAVGATDVPTLDILLATVVGAIAESWDVMCLQVLHAHASSLPSTCMAEQYGEALQQHRLLPGDVELAVLGHALNIAVTVFDPAGLQVCYWGSSTAPTEVCLIRQMGLFGTPVSYRLLDMMPVYLYNITTEIHKGDMPDRATAMHTAVMQLWIVAAGSLRADTAITLIYDYGMKDDIHLYQPFQDHFTLTCLMSTANPRLADKMEAFYIAQYKCLWPDGYNVLHGPPSTSPTCYTGTACRRITRHRPTDTYDAQRATWHLTDGVLARCALPFWT</sequence>
<dbReference type="InParanoid" id="D8TUW0"/>
<dbReference type="GeneID" id="9619692"/>
<proteinExistence type="predicted"/>
<feature type="region of interest" description="Disordered" evidence="1">
    <location>
        <begin position="83"/>
        <end position="134"/>
    </location>
</feature>
<dbReference type="OrthoDB" id="560594at2759"/>
<gene>
    <name evidence="2" type="ORF">VOLCADRAFT_90615</name>
</gene>
<protein>
    <submittedName>
        <fullName evidence="2">Uncharacterized protein</fullName>
    </submittedName>
</protein>
<dbReference type="EMBL" id="GL378338">
    <property type="protein sequence ID" value="EFJ48779.1"/>
    <property type="molecule type" value="Genomic_DNA"/>
</dbReference>
<keyword evidence="3" id="KW-1185">Reference proteome</keyword>
<organism evidence="3">
    <name type="scientific">Volvox carteri f. nagariensis</name>
    <dbReference type="NCBI Taxonomy" id="3068"/>
    <lineage>
        <taxon>Eukaryota</taxon>
        <taxon>Viridiplantae</taxon>
        <taxon>Chlorophyta</taxon>
        <taxon>core chlorophytes</taxon>
        <taxon>Chlorophyceae</taxon>
        <taxon>CS clade</taxon>
        <taxon>Chlamydomonadales</taxon>
        <taxon>Volvocaceae</taxon>
        <taxon>Volvox</taxon>
    </lineage>
</organism>
<dbReference type="KEGG" id="vcn:VOLCADRAFT_90615"/>
<name>D8TUW0_VOLCA</name>
<feature type="compositionally biased region" description="Pro residues" evidence="1">
    <location>
        <begin position="87"/>
        <end position="99"/>
    </location>
</feature>
<evidence type="ECO:0000313" key="3">
    <source>
        <dbReference type="Proteomes" id="UP000001058"/>
    </source>
</evidence>